<feature type="transmembrane region" description="Helical" evidence="7">
    <location>
        <begin position="239"/>
        <end position="259"/>
    </location>
</feature>
<feature type="transmembrane region" description="Helical" evidence="7">
    <location>
        <begin position="98"/>
        <end position="120"/>
    </location>
</feature>
<keyword evidence="8" id="KW-1185">Reference proteome</keyword>
<dbReference type="GO" id="GO:0009725">
    <property type="term" value="P:response to hormone"/>
    <property type="evidence" value="ECO:0007669"/>
    <property type="project" value="TreeGrafter"/>
</dbReference>
<feature type="compositionally biased region" description="Basic and acidic residues" evidence="6">
    <location>
        <begin position="1"/>
        <end position="17"/>
    </location>
</feature>
<feature type="compositionally biased region" description="Basic residues" evidence="6">
    <location>
        <begin position="30"/>
        <end position="43"/>
    </location>
</feature>
<evidence type="ECO:0000256" key="6">
    <source>
        <dbReference type="SAM" id="MobiDB-lite"/>
    </source>
</evidence>
<name>A0A6P5GU84_ANACO</name>
<feature type="binding site" evidence="5">
    <location>
        <position position="196"/>
    </location>
    <ligand>
        <name>Zn(2+)</name>
        <dbReference type="ChEBI" id="CHEBI:29105"/>
    </ligand>
</feature>
<evidence type="ECO:0000256" key="5">
    <source>
        <dbReference type="PIRSR" id="PIRSR604254-1"/>
    </source>
</evidence>
<dbReference type="GO" id="GO:0016020">
    <property type="term" value="C:membrane"/>
    <property type="evidence" value="ECO:0007669"/>
    <property type="project" value="UniProtKB-SubCell"/>
</dbReference>
<feature type="transmembrane region" description="Helical" evidence="7">
    <location>
        <begin position="343"/>
        <end position="363"/>
    </location>
</feature>
<dbReference type="Pfam" id="PF03006">
    <property type="entry name" value="HlyIII"/>
    <property type="match status" value="1"/>
</dbReference>
<dbReference type="RefSeq" id="XP_020109050.1">
    <property type="nucleotide sequence ID" value="XM_020253461.1"/>
</dbReference>
<feature type="binding site" evidence="5">
    <location>
        <position position="341"/>
    </location>
    <ligand>
        <name>Zn(2+)</name>
        <dbReference type="ChEBI" id="CHEBI:29105"/>
    </ligand>
</feature>
<feature type="transmembrane region" description="Helical" evidence="7">
    <location>
        <begin position="212"/>
        <end position="233"/>
    </location>
</feature>
<reference evidence="8" key="1">
    <citation type="journal article" date="2015" name="Nat. Genet.">
        <title>The pineapple genome and the evolution of CAM photosynthesis.</title>
        <authorList>
            <person name="Ming R."/>
            <person name="VanBuren R."/>
            <person name="Wai C.M."/>
            <person name="Tang H."/>
            <person name="Schatz M.C."/>
            <person name="Bowers J.E."/>
            <person name="Lyons E."/>
            <person name="Wang M.L."/>
            <person name="Chen J."/>
            <person name="Biggers E."/>
            <person name="Zhang J."/>
            <person name="Huang L."/>
            <person name="Zhang L."/>
            <person name="Miao W."/>
            <person name="Zhang J."/>
            <person name="Ye Z."/>
            <person name="Miao C."/>
            <person name="Lin Z."/>
            <person name="Wang H."/>
            <person name="Zhou H."/>
            <person name="Yim W.C."/>
            <person name="Priest H.D."/>
            <person name="Zheng C."/>
            <person name="Woodhouse M."/>
            <person name="Edger P.P."/>
            <person name="Guyot R."/>
            <person name="Guo H.B."/>
            <person name="Guo H."/>
            <person name="Zheng G."/>
            <person name="Singh R."/>
            <person name="Sharma A."/>
            <person name="Min X."/>
            <person name="Zheng Y."/>
            <person name="Lee H."/>
            <person name="Gurtowski J."/>
            <person name="Sedlazeck F.J."/>
            <person name="Harkess A."/>
            <person name="McKain M.R."/>
            <person name="Liao Z."/>
            <person name="Fang J."/>
            <person name="Liu J."/>
            <person name="Zhang X."/>
            <person name="Zhang Q."/>
            <person name="Hu W."/>
            <person name="Qin Y."/>
            <person name="Wang K."/>
            <person name="Chen L.Y."/>
            <person name="Shirley N."/>
            <person name="Lin Y.R."/>
            <person name="Liu L.Y."/>
            <person name="Hernandez A.G."/>
            <person name="Wright C.L."/>
            <person name="Bulone V."/>
            <person name="Tuskan G.A."/>
            <person name="Heath K."/>
            <person name="Zee F."/>
            <person name="Moore P.H."/>
            <person name="Sunkar R."/>
            <person name="Leebens-Mack J.H."/>
            <person name="Mockler T."/>
            <person name="Bennetzen J.L."/>
            <person name="Freeling M."/>
            <person name="Sankoff D."/>
            <person name="Paterson A.H."/>
            <person name="Zhu X."/>
            <person name="Yang X."/>
            <person name="Smith J.A."/>
            <person name="Cushman J.C."/>
            <person name="Paull R.E."/>
            <person name="Yu Q."/>
        </authorList>
    </citation>
    <scope>NUCLEOTIDE SEQUENCE [LARGE SCALE GENOMIC DNA]</scope>
    <source>
        <strain evidence="8">cv. F153</strain>
    </source>
</reference>
<evidence type="ECO:0000256" key="2">
    <source>
        <dbReference type="ARBA" id="ARBA00022692"/>
    </source>
</evidence>
<dbReference type="GeneID" id="109724588"/>
<protein>
    <submittedName>
        <fullName evidence="9">Heptahelical transmembrane protein ADIPOR1-like</fullName>
    </submittedName>
</protein>
<keyword evidence="5" id="KW-0479">Metal-binding</keyword>
<feature type="binding site" evidence="5">
    <location>
        <position position="345"/>
    </location>
    <ligand>
        <name>Zn(2+)</name>
        <dbReference type="ChEBI" id="CHEBI:29105"/>
    </ligand>
</feature>
<feature type="region of interest" description="Disordered" evidence="6">
    <location>
        <begin position="1"/>
        <end position="51"/>
    </location>
</feature>
<dbReference type="Gramene" id="Aco008161.1.mrna1">
    <property type="protein sequence ID" value="Aco008161.1.mrna1"/>
    <property type="gene ID" value="Aco008161.1.path1"/>
</dbReference>
<dbReference type="OrthoDB" id="529367at2759"/>
<dbReference type="GO" id="GO:0038023">
    <property type="term" value="F:signaling receptor activity"/>
    <property type="evidence" value="ECO:0007669"/>
    <property type="project" value="TreeGrafter"/>
</dbReference>
<evidence type="ECO:0000256" key="7">
    <source>
        <dbReference type="SAM" id="Phobius"/>
    </source>
</evidence>
<dbReference type="AlphaFoldDB" id="A0A6P5GU84"/>
<dbReference type="Proteomes" id="UP000515123">
    <property type="component" value="Linkage group 19"/>
</dbReference>
<feature type="transmembrane region" description="Helical" evidence="7">
    <location>
        <begin position="304"/>
        <end position="322"/>
    </location>
</feature>
<evidence type="ECO:0000313" key="9">
    <source>
        <dbReference type="RefSeq" id="XP_020109050.1"/>
    </source>
</evidence>
<reference evidence="9" key="2">
    <citation type="submission" date="2025-08" db="UniProtKB">
        <authorList>
            <consortium name="RefSeq"/>
        </authorList>
    </citation>
    <scope>IDENTIFICATION</scope>
    <source>
        <tissue evidence="9">Leaf</tissue>
    </source>
</reference>
<dbReference type="Gramene" id="Aco031355.1.mrna1">
    <property type="protein sequence ID" value="Aco031355.1.mrna1"/>
    <property type="gene ID" value="Aco031355.1.path1"/>
</dbReference>
<comment type="subcellular location">
    <subcellularLocation>
        <location evidence="1">Membrane</location>
        <topology evidence="1">Multi-pass membrane protein</topology>
    </subcellularLocation>
</comment>
<evidence type="ECO:0000256" key="4">
    <source>
        <dbReference type="ARBA" id="ARBA00023136"/>
    </source>
</evidence>
<evidence type="ECO:0000256" key="1">
    <source>
        <dbReference type="ARBA" id="ARBA00004141"/>
    </source>
</evidence>
<dbReference type="PANTHER" id="PTHR20855:SF115">
    <property type="entry name" value="HEPTAHELICAL TRANSMEMBRANE PROTEIN 1"/>
    <property type="match status" value="1"/>
</dbReference>
<evidence type="ECO:0000256" key="3">
    <source>
        <dbReference type="ARBA" id="ARBA00022989"/>
    </source>
</evidence>
<keyword evidence="2 7" id="KW-0812">Transmembrane</keyword>
<feature type="transmembrane region" description="Helical" evidence="7">
    <location>
        <begin position="176"/>
        <end position="200"/>
    </location>
</feature>
<organism evidence="8 9">
    <name type="scientific">Ananas comosus</name>
    <name type="common">Pineapple</name>
    <name type="synonym">Ananas ananas</name>
    <dbReference type="NCBI Taxonomy" id="4615"/>
    <lineage>
        <taxon>Eukaryota</taxon>
        <taxon>Viridiplantae</taxon>
        <taxon>Streptophyta</taxon>
        <taxon>Embryophyta</taxon>
        <taxon>Tracheophyta</taxon>
        <taxon>Spermatophyta</taxon>
        <taxon>Magnoliopsida</taxon>
        <taxon>Liliopsida</taxon>
        <taxon>Poales</taxon>
        <taxon>Bromeliaceae</taxon>
        <taxon>Bromelioideae</taxon>
        <taxon>Ananas</taxon>
    </lineage>
</organism>
<keyword evidence="4 7" id="KW-0472">Membrane</keyword>
<gene>
    <name evidence="9" type="primary">LOC109724588</name>
</gene>
<evidence type="ECO:0000313" key="8">
    <source>
        <dbReference type="Proteomes" id="UP000515123"/>
    </source>
</evidence>
<feature type="transmembrane region" description="Helical" evidence="7">
    <location>
        <begin position="271"/>
        <end position="292"/>
    </location>
</feature>
<dbReference type="PANTHER" id="PTHR20855">
    <property type="entry name" value="ADIPOR/PROGESTIN RECEPTOR-RELATED"/>
    <property type="match status" value="1"/>
</dbReference>
<sequence>MESEVHEQLQLHMKDLGGLDVRNNSCSNNNKKKKKSNSKKKKPKRDDDEERKYGLVSYEELPEYMKENEYILGYYRAEWPIPNALLSLFSWHNETINIWTHLLGFFVFLGLTLLHVSYYVPQVADLLGHLPWYGSSLAVENASYNMGSFFVGAKSLSELNTVADHRSTAAAAAARWPFFVFLGGSMFCLLSSSACHLLCCHSRRLNVFLARLDYVGIAVMIVASFFPPIYYIFLCDPRWRLVYLSAISAMGCATVFALLSPHLSAGRFRAYRAMLFAGMGFSGVVPAVHAAVVNWGEPRRNVTMAYEVAMAAAYAVGTAFYVSRVPERWRPGRFDLAGHSHQIFHVFVIAGALAHYGAATIFLEFRDEVSCS</sequence>
<keyword evidence="3 7" id="KW-1133">Transmembrane helix</keyword>
<dbReference type="GO" id="GO:0009744">
    <property type="term" value="P:response to sucrose"/>
    <property type="evidence" value="ECO:0007669"/>
    <property type="project" value="UniProtKB-ARBA"/>
</dbReference>
<keyword evidence="5" id="KW-0862">Zinc</keyword>
<proteinExistence type="predicted"/>
<dbReference type="GO" id="GO:0046872">
    <property type="term" value="F:metal ion binding"/>
    <property type="evidence" value="ECO:0007669"/>
    <property type="project" value="UniProtKB-KW"/>
</dbReference>
<dbReference type="InterPro" id="IPR004254">
    <property type="entry name" value="AdipoR/HlyIII-related"/>
</dbReference>
<accession>A0A6P5GU84</accession>